<keyword evidence="2" id="KW-0732">Signal</keyword>
<feature type="compositionally biased region" description="Low complexity" evidence="1">
    <location>
        <begin position="236"/>
        <end position="246"/>
    </location>
</feature>
<protein>
    <submittedName>
        <fullName evidence="3">Uncharacterized protein</fullName>
    </submittedName>
</protein>
<organism evidence="3 4">
    <name type="scientific">Didymella heteroderae</name>
    <dbReference type="NCBI Taxonomy" id="1769908"/>
    <lineage>
        <taxon>Eukaryota</taxon>
        <taxon>Fungi</taxon>
        <taxon>Dikarya</taxon>
        <taxon>Ascomycota</taxon>
        <taxon>Pezizomycotina</taxon>
        <taxon>Dothideomycetes</taxon>
        <taxon>Pleosporomycetidae</taxon>
        <taxon>Pleosporales</taxon>
        <taxon>Pleosporineae</taxon>
        <taxon>Didymellaceae</taxon>
        <taxon>Didymella</taxon>
    </lineage>
</organism>
<evidence type="ECO:0000256" key="1">
    <source>
        <dbReference type="SAM" id="MobiDB-lite"/>
    </source>
</evidence>
<feature type="compositionally biased region" description="Polar residues" evidence="1">
    <location>
        <begin position="271"/>
        <end position="284"/>
    </location>
</feature>
<sequence length="352" mass="34275">MAANFVYTGAAILHLLLFVCGASGQGINGTQSSSFSCSTFTQTISSGTTTVTETDFIGVTTVFEPANGASQSPSVTTSPDPDNSAMPDTSATMTSLQETSTEAGTSESAGSGFCLIAPTFTKTVPAVTASERIFRVRTVTEVAPSSQISAPVGPDNTKPTTTGKDAQSANLSLSPSNIGTPGKPSSNSGTPGQPAPSNSGPDQPSTNNGGSGQPSSNRDGSGQSVAPIPGAPDTTGGASQPGAAGSAPPPQMTNAQSAPGPGVTPVGTQGDGSQTGSDAPSTDDSPGAGGVPTGVAPSGNNVPGDSTQADGSPGGTPTGSGQPVEFTGAAHRDSPVVRSLLTMLAGMGLFRL</sequence>
<evidence type="ECO:0000313" key="4">
    <source>
        <dbReference type="Proteomes" id="UP000758155"/>
    </source>
</evidence>
<reference evidence="3" key="1">
    <citation type="submission" date="2019-04" db="EMBL/GenBank/DDBJ databases">
        <title>Sequencing of skin fungus with MAO and IRED activity.</title>
        <authorList>
            <person name="Marsaioli A.J."/>
            <person name="Bonatto J.M.C."/>
            <person name="Reis Junior O."/>
        </authorList>
    </citation>
    <scope>NUCLEOTIDE SEQUENCE</scope>
    <source>
        <strain evidence="3">28M1</strain>
    </source>
</reference>
<evidence type="ECO:0000256" key="2">
    <source>
        <dbReference type="SAM" id="SignalP"/>
    </source>
</evidence>
<gene>
    <name evidence="3" type="ORF">E8E12_000486</name>
</gene>
<feature type="chain" id="PRO_5040367446" evidence="2">
    <location>
        <begin position="25"/>
        <end position="352"/>
    </location>
</feature>
<evidence type="ECO:0000313" key="3">
    <source>
        <dbReference type="EMBL" id="KAF3029582.1"/>
    </source>
</evidence>
<proteinExistence type="predicted"/>
<feature type="compositionally biased region" description="Polar residues" evidence="1">
    <location>
        <begin position="300"/>
        <end position="310"/>
    </location>
</feature>
<keyword evidence="4" id="KW-1185">Reference proteome</keyword>
<comment type="caution">
    <text evidence="3">The sequence shown here is derived from an EMBL/GenBank/DDBJ whole genome shotgun (WGS) entry which is preliminary data.</text>
</comment>
<dbReference type="AlphaFoldDB" id="A0A9P4WFI2"/>
<feature type="signal peptide" evidence="2">
    <location>
        <begin position="1"/>
        <end position="24"/>
    </location>
</feature>
<accession>A0A9P4WFI2</accession>
<feature type="compositionally biased region" description="Polar residues" evidence="1">
    <location>
        <begin position="68"/>
        <end position="109"/>
    </location>
</feature>
<feature type="compositionally biased region" description="Low complexity" evidence="1">
    <location>
        <begin position="259"/>
        <end position="268"/>
    </location>
</feature>
<feature type="compositionally biased region" description="Polar residues" evidence="1">
    <location>
        <begin position="157"/>
        <end position="224"/>
    </location>
</feature>
<dbReference type="Proteomes" id="UP000758155">
    <property type="component" value="Unassembled WGS sequence"/>
</dbReference>
<feature type="region of interest" description="Disordered" evidence="1">
    <location>
        <begin position="65"/>
        <end position="110"/>
    </location>
</feature>
<name>A0A9P4WFI2_9PLEO</name>
<feature type="region of interest" description="Disordered" evidence="1">
    <location>
        <begin position="140"/>
        <end position="333"/>
    </location>
</feature>
<dbReference type="EMBL" id="SWKV01000253">
    <property type="protein sequence ID" value="KAF3029582.1"/>
    <property type="molecule type" value="Genomic_DNA"/>
</dbReference>